<protein>
    <submittedName>
        <fullName evidence="2">Uncharacterized protein</fullName>
    </submittedName>
</protein>
<proteinExistence type="predicted"/>
<reference evidence="2 3" key="1">
    <citation type="submission" date="2019-10" db="EMBL/GenBank/DDBJ databases">
        <title>Complete genome sequence of Variovorax paradoxus 5C-2.</title>
        <authorList>
            <person name="Gogoleva N.E."/>
            <person name="Balkin A.S."/>
        </authorList>
    </citation>
    <scope>NUCLEOTIDE SEQUENCE [LARGE SCALE GENOMIC DNA]</scope>
    <source>
        <strain evidence="2 3">5C-2</strain>
    </source>
</reference>
<dbReference type="AlphaFoldDB" id="A0A5Q0M384"/>
<evidence type="ECO:0000313" key="2">
    <source>
        <dbReference type="EMBL" id="QFZ84061.1"/>
    </source>
</evidence>
<gene>
    <name evidence="2" type="ORF">GFK26_15505</name>
</gene>
<keyword evidence="1" id="KW-1133">Transmembrane helix</keyword>
<feature type="transmembrane region" description="Helical" evidence="1">
    <location>
        <begin position="6"/>
        <end position="24"/>
    </location>
</feature>
<evidence type="ECO:0000313" key="3">
    <source>
        <dbReference type="Proteomes" id="UP000326780"/>
    </source>
</evidence>
<feature type="transmembrane region" description="Helical" evidence="1">
    <location>
        <begin position="160"/>
        <end position="178"/>
    </location>
</feature>
<dbReference type="Proteomes" id="UP000326780">
    <property type="component" value="Chromosome"/>
</dbReference>
<evidence type="ECO:0000256" key="1">
    <source>
        <dbReference type="SAM" id="Phobius"/>
    </source>
</evidence>
<feature type="transmembrane region" description="Helical" evidence="1">
    <location>
        <begin position="128"/>
        <end position="148"/>
    </location>
</feature>
<keyword evidence="1" id="KW-0812">Transmembrane</keyword>
<dbReference type="EMBL" id="CP045644">
    <property type="protein sequence ID" value="QFZ84061.1"/>
    <property type="molecule type" value="Genomic_DNA"/>
</dbReference>
<sequence>MTLETFLKLFSLIAGAFALWKIVVEVGAGRRSRFRDEYKFAREFLDDIRKTPQMHPFLLQKGYQALAGDNRLSAQTVEYLLTLPESARALRFYVMGLPYLQHTATAVGSQVSFKRKYASHGVRVTRKVAYLAAYGLFYALGAAPLFSFPLSLLGITPSPSLFFTTALFCWPMAALSLWSGIRITAAEPLVGAQLARP</sequence>
<dbReference type="RefSeq" id="WP_153282714.1">
    <property type="nucleotide sequence ID" value="NZ_CP045644.1"/>
</dbReference>
<organism evidence="2 3">
    <name type="scientific">Variovorax paradoxus</name>
    <dbReference type="NCBI Taxonomy" id="34073"/>
    <lineage>
        <taxon>Bacteria</taxon>
        <taxon>Pseudomonadati</taxon>
        <taxon>Pseudomonadota</taxon>
        <taxon>Betaproteobacteria</taxon>
        <taxon>Burkholderiales</taxon>
        <taxon>Comamonadaceae</taxon>
        <taxon>Variovorax</taxon>
    </lineage>
</organism>
<keyword evidence="1" id="KW-0472">Membrane</keyword>
<accession>A0A5Q0M384</accession>
<name>A0A5Q0M384_VARPD</name>